<dbReference type="AlphaFoldDB" id="A0A5B7G095"/>
<proteinExistence type="predicted"/>
<keyword evidence="3" id="KW-1185">Reference proteome</keyword>
<reference evidence="2 3" key="1">
    <citation type="submission" date="2019-05" db="EMBL/GenBank/DDBJ databases">
        <title>Another draft genome of Portunus trituberculatus and its Hox gene families provides insights of decapod evolution.</title>
        <authorList>
            <person name="Jeong J.-H."/>
            <person name="Song I."/>
            <person name="Kim S."/>
            <person name="Choi T."/>
            <person name="Kim D."/>
            <person name="Ryu S."/>
            <person name="Kim W."/>
        </authorList>
    </citation>
    <scope>NUCLEOTIDE SEQUENCE [LARGE SCALE GENOMIC DNA]</scope>
    <source>
        <tissue evidence="2">Muscle</tissue>
    </source>
</reference>
<sequence length="89" mass="9692">MKEFVVLVAVKCDDYTLRAAVHTGKTYAIGNVARIYNHNHNDSNSHNHSLALLPVVHALGRDCQLSSEDISESQSSPAERETEGKGEGT</sequence>
<dbReference type="Proteomes" id="UP000324222">
    <property type="component" value="Unassembled WGS sequence"/>
</dbReference>
<comment type="caution">
    <text evidence="2">The sequence shown here is derived from an EMBL/GenBank/DDBJ whole genome shotgun (WGS) entry which is preliminary data.</text>
</comment>
<gene>
    <name evidence="2" type="ORF">E2C01_044854</name>
</gene>
<feature type="region of interest" description="Disordered" evidence="1">
    <location>
        <begin position="66"/>
        <end position="89"/>
    </location>
</feature>
<organism evidence="2 3">
    <name type="scientific">Portunus trituberculatus</name>
    <name type="common">Swimming crab</name>
    <name type="synonym">Neptunus trituberculatus</name>
    <dbReference type="NCBI Taxonomy" id="210409"/>
    <lineage>
        <taxon>Eukaryota</taxon>
        <taxon>Metazoa</taxon>
        <taxon>Ecdysozoa</taxon>
        <taxon>Arthropoda</taxon>
        <taxon>Crustacea</taxon>
        <taxon>Multicrustacea</taxon>
        <taxon>Malacostraca</taxon>
        <taxon>Eumalacostraca</taxon>
        <taxon>Eucarida</taxon>
        <taxon>Decapoda</taxon>
        <taxon>Pleocyemata</taxon>
        <taxon>Brachyura</taxon>
        <taxon>Eubrachyura</taxon>
        <taxon>Portunoidea</taxon>
        <taxon>Portunidae</taxon>
        <taxon>Portuninae</taxon>
        <taxon>Portunus</taxon>
    </lineage>
</organism>
<dbReference type="EMBL" id="VSRR010009893">
    <property type="protein sequence ID" value="MPC51017.1"/>
    <property type="molecule type" value="Genomic_DNA"/>
</dbReference>
<name>A0A5B7G095_PORTR</name>
<evidence type="ECO:0000313" key="2">
    <source>
        <dbReference type="EMBL" id="MPC51017.1"/>
    </source>
</evidence>
<evidence type="ECO:0000313" key="3">
    <source>
        <dbReference type="Proteomes" id="UP000324222"/>
    </source>
</evidence>
<protein>
    <submittedName>
        <fullName evidence="2">Uncharacterized protein</fullName>
    </submittedName>
</protein>
<evidence type="ECO:0000256" key="1">
    <source>
        <dbReference type="SAM" id="MobiDB-lite"/>
    </source>
</evidence>
<feature type="compositionally biased region" description="Low complexity" evidence="1">
    <location>
        <begin position="66"/>
        <end position="76"/>
    </location>
</feature>
<feature type="compositionally biased region" description="Basic and acidic residues" evidence="1">
    <location>
        <begin position="78"/>
        <end position="89"/>
    </location>
</feature>
<accession>A0A5B7G095</accession>